<evidence type="ECO:0000256" key="7">
    <source>
        <dbReference type="ARBA" id="ARBA00022729"/>
    </source>
</evidence>
<dbReference type="GO" id="GO:0004674">
    <property type="term" value="F:protein serine/threonine kinase activity"/>
    <property type="evidence" value="ECO:0007669"/>
    <property type="project" value="UniProtKB-KW"/>
</dbReference>
<reference evidence="21" key="2">
    <citation type="submission" date="2023-04" db="EMBL/GenBank/DDBJ databases">
        <authorList>
            <person name="Bruccoleri R.E."/>
            <person name="Oakeley E.J."/>
            <person name="Faust A.-M."/>
            <person name="Dessus-Babus S."/>
            <person name="Altorfer M."/>
            <person name="Burckhardt D."/>
            <person name="Oertli M."/>
            <person name="Naumann U."/>
            <person name="Petersen F."/>
            <person name="Wong J."/>
        </authorList>
    </citation>
    <scope>NUCLEOTIDE SEQUENCE</scope>
    <source>
        <strain evidence="21">GSM-AAB239-AS_SAM_17_03QT</strain>
        <tissue evidence="21">Leaf</tissue>
    </source>
</reference>
<dbReference type="InterPro" id="IPR011009">
    <property type="entry name" value="Kinase-like_dom_sf"/>
</dbReference>
<accession>A0AAX6GMU3</accession>
<keyword evidence="7" id="KW-0732">Signal</keyword>
<dbReference type="PROSITE" id="PS00108">
    <property type="entry name" value="PROTEIN_KINASE_ST"/>
    <property type="match status" value="1"/>
</dbReference>
<dbReference type="FunFam" id="1.10.510.10:FF:000569">
    <property type="entry name" value="Serine/threonine-protein kinase-like protein CCR4"/>
    <property type="match status" value="1"/>
</dbReference>
<dbReference type="Gene3D" id="1.10.510.10">
    <property type="entry name" value="Transferase(Phosphotransferase) domain 1"/>
    <property type="match status" value="1"/>
</dbReference>
<evidence type="ECO:0000313" key="21">
    <source>
        <dbReference type="EMBL" id="KAJ6829863.1"/>
    </source>
</evidence>
<dbReference type="Pfam" id="PF13855">
    <property type="entry name" value="LRR_8"/>
    <property type="match status" value="2"/>
</dbReference>
<dbReference type="SUPFAM" id="SSF52047">
    <property type="entry name" value="RNI-like"/>
    <property type="match status" value="1"/>
</dbReference>
<keyword evidence="10 21" id="KW-0418">Kinase</keyword>
<evidence type="ECO:0000259" key="20">
    <source>
        <dbReference type="PROSITE" id="PS50011"/>
    </source>
</evidence>
<evidence type="ECO:0000256" key="9">
    <source>
        <dbReference type="ARBA" id="ARBA00022741"/>
    </source>
</evidence>
<sequence length="730" mass="80399">MTGTIPPEIANLSGLVDLQLYNNSFGGRLPEGIARLKNLQYFSVAFNMLTGEVPSVLGESTSNGLIKVDLTGNDFYGPIPAGVCKGNRLAVLVISRNRFNGTFPSQTSTCPSLWRLDISRNRLRGVIPGNLSLNPGISYLDLSRNLFEGRIPAFLGFWRNLTMLDLSHNSFSGPIPPEFGSLHNLTKLMASSNRLTGAIPAELANCKMLLKLDLRSNSLSGSIPKEVVGLEKLQDLLISGNKLTGAVPDSFASSQSLLELQMGDNMLEGPIPYSLGNLQYISVALNLSNNRLTGEIPASLSKLDKLQILDLSNNTLSGQIPSGLGSMISLSFVTVSFNELTGKLPSNWIKFVDTLPGSFLGNPGLILHEEVVEKQSKKAGWLVPTIVPVFCVISLVVGGLCAAKYLSVAKARRLSALPRISTRGNDSTGGLPEDLTYEDILRVTEDLSEKYVIGRGRHGTVYRTEFDKGKCWAAKKLDLSNSSFFHEMNILNVVRHRNLLRMAGYCIREGVGIIICEYMPEGTLFEVLHERRPQIALDWDVRHRIALGVAQGLSYLHHDCVPQIIHRDVKSSNILMNSDLEPKIGDFGLAKMVDSPDERTTMSTIVGTLGYIAPENGYSTKLDEKCDVYSYGVVLLELLCRKMPVDPSFEDGVDIVTWIRSRVTKPDWGTIFDSLDEEIRYWEKEDTDKALELLDLAISCTQLACDGRPSMREVVGTLERMKSKSIRPVK</sequence>
<evidence type="ECO:0000256" key="19">
    <source>
        <dbReference type="SAM" id="Phobius"/>
    </source>
</evidence>
<evidence type="ECO:0000256" key="11">
    <source>
        <dbReference type="ARBA" id="ARBA00022840"/>
    </source>
</evidence>
<evidence type="ECO:0000256" key="18">
    <source>
        <dbReference type="PROSITE-ProRule" id="PRU10141"/>
    </source>
</evidence>
<dbReference type="InterPro" id="IPR000719">
    <property type="entry name" value="Prot_kinase_dom"/>
</dbReference>
<keyword evidence="13 19" id="KW-0472">Membrane</keyword>
<evidence type="ECO:0000256" key="5">
    <source>
        <dbReference type="ARBA" id="ARBA00022679"/>
    </source>
</evidence>
<dbReference type="PROSITE" id="PS50011">
    <property type="entry name" value="PROTEIN_KINASE_DOM"/>
    <property type="match status" value="1"/>
</dbReference>
<dbReference type="InterPro" id="IPR001611">
    <property type="entry name" value="Leu-rich_rpt"/>
</dbReference>
<dbReference type="Gene3D" id="3.80.10.10">
    <property type="entry name" value="Ribonuclease Inhibitor"/>
    <property type="match status" value="1"/>
</dbReference>
<keyword evidence="3" id="KW-0723">Serine/threonine-protein kinase</keyword>
<dbReference type="SMART" id="SM00220">
    <property type="entry name" value="S_TKc"/>
    <property type="match status" value="1"/>
</dbReference>
<keyword evidence="6 19" id="KW-0812">Transmembrane</keyword>
<evidence type="ECO:0000256" key="15">
    <source>
        <dbReference type="ARBA" id="ARBA00023180"/>
    </source>
</evidence>
<dbReference type="InterPro" id="IPR050647">
    <property type="entry name" value="Plant_LRR-RLKs"/>
</dbReference>
<dbReference type="GO" id="GO:0033612">
    <property type="term" value="F:receptor serine/threonine kinase binding"/>
    <property type="evidence" value="ECO:0007669"/>
    <property type="project" value="TreeGrafter"/>
</dbReference>
<dbReference type="PRINTS" id="PR00019">
    <property type="entry name" value="LEURICHRPT"/>
</dbReference>
<dbReference type="EMBL" id="JANAVB010018196">
    <property type="protein sequence ID" value="KAJ6829863.1"/>
    <property type="molecule type" value="Genomic_DNA"/>
</dbReference>
<comment type="catalytic activity">
    <reaction evidence="16">
        <text>L-threonyl-[protein] + ATP = O-phospho-L-threonyl-[protein] + ADP + H(+)</text>
        <dbReference type="Rhea" id="RHEA:46608"/>
        <dbReference type="Rhea" id="RHEA-COMP:11060"/>
        <dbReference type="Rhea" id="RHEA-COMP:11605"/>
        <dbReference type="ChEBI" id="CHEBI:15378"/>
        <dbReference type="ChEBI" id="CHEBI:30013"/>
        <dbReference type="ChEBI" id="CHEBI:30616"/>
        <dbReference type="ChEBI" id="CHEBI:61977"/>
        <dbReference type="ChEBI" id="CHEBI:456216"/>
        <dbReference type="EC" id="2.7.11.1"/>
    </reaction>
</comment>
<dbReference type="Pfam" id="PF00560">
    <property type="entry name" value="LRR_1"/>
    <property type="match status" value="3"/>
</dbReference>
<dbReference type="InterPro" id="IPR017441">
    <property type="entry name" value="Protein_kinase_ATP_BS"/>
</dbReference>
<keyword evidence="15" id="KW-0325">Glycoprotein</keyword>
<name>A0AAX6GMU3_IRIPA</name>
<evidence type="ECO:0000256" key="3">
    <source>
        <dbReference type="ARBA" id="ARBA00022527"/>
    </source>
</evidence>
<comment type="catalytic activity">
    <reaction evidence="17">
        <text>L-seryl-[protein] + ATP = O-phospho-L-seryl-[protein] + ADP + H(+)</text>
        <dbReference type="Rhea" id="RHEA:17989"/>
        <dbReference type="Rhea" id="RHEA-COMP:9863"/>
        <dbReference type="Rhea" id="RHEA-COMP:11604"/>
        <dbReference type="ChEBI" id="CHEBI:15378"/>
        <dbReference type="ChEBI" id="CHEBI:29999"/>
        <dbReference type="ChEBI" id="CHEBI:30616"/>
        <dbReference type="ChEBI" id="CHEBI:83421"/>
        <dbReference type="ChEBI" id="CHEBI:456216"/>
        <dbReference type="EC" id="2.7.11.1"/>
    </reaction>
</comment>
<dbReference type="GO" id="GO:0005886">
    <property type="term" value="C:plasma membrane"/>
    <property type="evidence" value="ECO:0007669"/>
    <property type="project" value="UniProtKB-SubCell"/>
</dbReference>
<keyword evidence="11 18" id="KW-0067">ATP-binding</keyword>
<evidence type="ECO:0000256" key="16">
    <source>
        <dbReference type="ARBA" id="ARBA00047899"/>
    </source>
</evidence>
<evidence type="ECO:0000256" key="4">
    <source>
        <dbReference type="ARBA" id="ARBA00022614"/>
    </source>
</evidence>
<dbReference type="AlphaFoldDB" id="A0AAX6GMU3"/>
<keyword evidence="9 18" id="KW-0547">Nucleotide-binding</keyword>
<protein>
    <recommendedName>
        <fullName evidence="2">non-specific serine/threonine protein kinase</fullName>
        <ecNumber evidence="2">2.7.11.1</ecNumber>
    </recommendedName>
</protein>
<evidence type="ECO:0000256" key="2">
    <source>
        <dbReference type="ARBA" id="ARBA00012513"/>
    </source>
</evidence>
<evidence type="ECO:0000256" key="12">
    <source>
        <dbReference type="ARBA" id="ARBA00022989"/>
    </source>
</evidence>
<keyword evidence="12 19" id="KW-1133">Transmembrane helix</keyword>
<dbReference type="SMART" id="SM00369">
    <property type="entry name" value="LRR_TYP"/>
    <property type="match status" value="4"/>
</dbReference>
<dbReference type="Gene3D" id="3.30.200.20">
    <property type="entry name" value="Phosphorylase Kinase, domain 1"/>
    <property type="match status" value="1"/>
</dbReference>
<evidence type="ECO:0000256" key="17">
    <source>
        <dbReference type="ARBA" id="ARBA00048679"/>
    </source>
</evidence>
<dbReference type="InterPro" id="IPR003591">
    <property type="entry name" value="Leu-rich_rpt_typical-subtyp"/>
</dbReference>
<dbReference type="InterPro" id="IPR032675">
    <property type="entry name" value="LRR_dom_sf"/>
</dbReference>
<keyword evidence="4" id="KW-0433">Leucine-rich repeat</keyword>
<evidence type="ECO:0000256" key="10">
    <source>
        <dbReference type="ARBA" id="ARBA00022777"/>
    </source>
</evidence>
<keyword evidence="14 21" id="KW-0675">Receptor</keyword>
<comment type="subcellular location">
    <subcellularLocation>
        <location evidence="1">Cell membrane</location>
        <topology evidence="1">Single-pass membrane protein</topology>
    </subcellularLocation>
</comment>
<feature type="transmembrane region" description="Helical" evidence="19">
    <location>
        <begin position="381"/>
        <end position="403"/>
    </location>
</feature>
<dbReference type="SUPFAM" id="SSF56112">
    <property type="entry name" value="Protein kinase-like (PK-like)"/>
    <property type="match status" value="1"/>
</dbReference>
<dbReference type="Proteomes" id="UP001140949">
    <property type="component" value="Unassembled WGS sequence"/>
</dbReference>
<dbReference type="Pfam" id="PF00069">
    <property type="entry name" value="Pkinase"/>
    <property type="match status" value="1"/>
</dbReference>
<evidence type="ECO:0000256" key="8">
    <source>
        <dbReference type="ARBA" id="ARBA00022737"/>
    </source>
</evidence>
<comment type="caution">
    <text evidence="21">The sequence shown here is derived from an EMBL/GenBank/DDBJ whole genome shotgun (WGS) entry which is preliminary data.</text>
</comment>
<dbReference type="FunFam" id="3.80.10.10:FF:000385">
    <property type="entry name" value="Leucine-rich repeat family protein"/>
    <property type="match status" value="1"/>
</dbReference>
<proteinExistence type="predicted"/>
<evidence type="ECO:0000256" key="14">
    <source>
        <dbReference type="ARBA" id="ARBA00023170"/>
    </source>
</evidence>
<organism evidence="21 22">
    <name type="scientific">Iris pallida</name>
    <name type="common">Sweet iris</name>
    <dbReference type="NCBI Taxonomy" id="29817"/>
    <lineage>
        <taxon>Eukaryota</taxon>
        <taxon>Viridiplantae</taxon>
        <taxon>Streptophyta</taxon>
        <taxon>Embryophyta</taxon>
        <taxon>Tracheophyta</taxon>
        <taxon>Spermatophyta</taxon>
        <taxon>Magnoliopsida</taxon>
        <taxon>Liliopsida</taxon>
        <taxon>Asparagales</taxon>
        <taxon>Iridaceae</taxon>
        <taxon>Iridoideae</taxon>
        <taxon>Irideae</taxon>
        <taxon>Iris</taxon>
    </lineage>
</organism>
<keyword evidence="8" id="KW-0677">Repeat</keyword>
<evidence type="ECO:0000256" key="13">
    <source>
        <dbReference type="ARBA" id="ARBA00023136"/>
    </source>
</evidence>
<feature type="domain" description="Protein kinase" evidence="20">
    <location>
        <begin position="447"/>
        <end position="721"/>
    </location>
</feature>
<gene>
    <name evidence="21" type="ORF">M6B38_356010</name>
</gene>
<dbReference type="InterPro" id="IPR008271">
    <property type="entry name" value="Ser/Thr_kinase_AS"/>
</dbReference>
<evidence type="ECO:0000313" key="22">
    <source>
        <dbReference type="Proteomes" id="UP001140949"/>
    </source>
</evidence>
<dbReference type="GO" id="GO:0005524">
    <property type="term" value="F:ATP binding"/>
    <property type="evidence" value="ECO:0007669"/>
    <property type="project" value="UniProtKB-UniRule"/>
</dbReference>
<dbReference type="PROSITE" id="PS00107">
    <property type="entry name" value="PROTEIN_KINASE_ATP"/>
    <property type="match status" value="1"/>
</dbReference>
<keyword evidence="22" id="KW-1185">Reference proteome</keyword>
<reference evidence="21" key="1">
    <citation type="journal article" date="2023" name="GigaByte">
        <title>Genome assembly of the bearded iris, Iris pallida Lam.</title>
        <authorList>
            <person name="Bruccoleri R.E."/>
            <person name="Oakeley E.J."/>
            <person name="Faust A.M.E."/>
            <person name="Altorfer M."/>
            <person name="Dessus-Babus S."/>
            <person name="Burckhardt D."/>
            <person name="Oertli M."/>
            <person name="Naumann U."/>
            <person name="Petersen F."/>
            <person name="Wong J."/>
        </authorList>
    </citation>
    <scope>NUCLEOTIDE SEQUENCE</scope>
    <source>
        <strain evidence="21">GSM-AAB239-AS_SAM_17_03QT</strain>
    </source>
</reference>
<evidence type="ECO:0000256" key="1">
    <source>
        <dbReference type="ARBA" id="ARBA00004162"/>
    </source>
</evidence>
<keyword evidence="5" id="KW-0808">Transferase</keyword>
<evidence type="ECO:0000256" key="6">
    <source>
        <dbReference type="ARBA" id="ARBA00022692"/>
    </source>
</evidence>
<feature type="binding site" evidence="18">
    <location>
        <position position="476"/>
    </location>
    <ligand>
        <name>ATP</name>
        <dbReference type="ChEBI" id="CHEBI:30616"/>
    </ligand>
</feature>
<dbReference type="PANTHER" id="PTHR48056:SF36">
    <property type="entry name" value="OS10G0155800 PROTEIN"/>
    <property type="match status" value="1"/>
</dbReference>
<dbReference type="EC" id="2.7.11.1" evidence="2"/>
<dbReference type="PANTHER" id="PTHR48056">
    <property type="entry name" value="LRR RECEPTOR-LIKE SERINE/THREONINE-PROTEIN KINASE-RELATED"/>
    <property type="match status" value="1"/>
</dbReference>